<gene>
    <name evidence="1" type="primary">HD-4_2</name>
    <name evidence="1" type="ORF">NGRA_2643</name>
</gene>
<dbReference type="GO" id="GO:0003677">
    <property type="term" value="F:DNA binding"/>
    <property type="evidence" value="ECO:0007669"/>
    <property type="project" value="UniProtKB-KW"/>
</dbReference>
<evidence type="ECO:0000313" key="2">
    <source>
        <dbReference type="Proteomes" id="UP000740883"/>
    </source>
</evidence>
<reference evidence="1 2" key="1">
    <citation type="journal article" date="2020" name="Genome Biol. Evol.">
        <title>Comparative genomics of strictly vertically transmitted, feminizing microsporidia endosymbionts of amphipod crustaceans.</title>
        <authorList>
            <person name="Cormier A."/>
            <person name="Chebbi M.A."/>
            <person name="Giraud I."/>
            <person name="Wattier R."/>
            <person name="Teixeira M."/>
            <person name="Gilbert C."/>
            <person name="Rigaud T."/>
            <person name="Cordaux R."/>
        </authorList>
    </citation>
    <scope>NUCLEOTIDE SEQUENCE [LARGE SCALE GENOMIC DNA]</scope>
    <source>
        <strain evidence="1 2">Ou3-Ou53</strain>
    </source>
</reference>
<sequence length="106" mass="12305">MNIDSKECEALTGLIKLKNSERLLRRSNKIHSFKDGMTQRKNIILNKIYSLASKPNEETIQNLCYLLNLHKNVIYGWFSMKNNQLPNSSEPKEIDLKVLIIICLTQ</sequence>
<protein>
    <submittedName>
        <fullName evidence="1">Homeobox protein HD-4</fullName>
    </submittedName>
</protein>
<keyword evidence="2" id="KW-1185">Reference proteome</keyword>
<organism evidence="1 2">
    <name type="scientific">Nosema granulosis</name>
    <dbReference type="NCBI Taxonomy" id="83296"/>
    <lineage>
        <taxon>Eukaryota</taxon>
        <taxon>Fungi</taxon>
        <taxon>Fungi incertae sedis</taxon>
        <taxon>Microsporidia</taxon>
        <taxon>Nosematidae</taxon>
        <taxon>Nosema</taxon>
    </lineage>
</organism>
<dbReference type="InterPro" id="IPR009057">
    <property type="entry name" value="Homeodomain-like_sf"/>
</dbReference>
<keyword evidence="1" id="KW-0371">Homeobox</keyword>
<dbReference type="AlphaFoldDB" id="A0A9P6GZ00"/>
<dbReference type="EMBL" id="SBJO01000335">
    <property type="protein sequence ID" value="KAF9761448.1"/>
    <property type="molecule type" value="Genomic_DNA"/>
</dbReference>
<accession>A0A9P6GZ00</accession>
<dbReference type="Proteomes" id="UP000740883">
    <property type="component" value="Unassembled WGS sequence"/>
</dbReference>
<dbReference type="SUPFAM" id="SSF46689">
    <property type="entry name" value="Homeodomain-like"/>
    <property type="match status" value="1"/>
</dbReference>
<evidence type="ECO:0000313" key="1">
    <source>
        <dbReference type="EMBL" id="KAF9761448.1"/>
    </source>
</evidence>
<keyword evidence="1" id="KW-0238">DNA-binding</keyword>
<comment type="caution">
    <text evidence="1">The sequence shown here is derived from an EMBL/GenBank/DDBJ whole genome shotgun (WGS) entry which is preliminary data.</text>
</comment>
<proteinExistence type="predicted"/>
<name>A0A9P6GZ00_9MICR</name>